<name>A0A024UVT5_9STRA</name>
<dbReference type="GO" id="GO:0004252">
    <property type="term" value="F:serine-type endopeptidase activity"/>
    <property type="evidence" value="ECO:0007669"/>
    <property type="project" value="InterPro"/>
</dbReference>
<dbReference type="GO" id="GO:0016020">
    <property type="term" value="C:membrane"/>
    <property type="evidence" value="ECO:0007669"/>
    <property type="project" value="UniProtKB-SubCell"/>
</dbReference>
<sequence length="354" mass="38863">MLCRQLHAVARLGHSPWRQSTLRPSYARTNLLSYYRRHLTSTSNATVPPHHLADAGYAGLGFISVGILVTNASTVDVHSMSIFDFLADSVDMVSSSVQNQWEDENRRLLIALIATNTAVFGMWKVAQRHPGLAKFMWTHFACSFHGVASEKRVHTLLTSAFSHQTPLHFGINMFMLWHFGSAVLPPTDHRSPFRRQSISDASWFKSVVKQFHYAVHEPRSLNSREFTKLYFTSAIASSVLSAVVSGLRGMGHVYSIGASGAVFGILTTYCLMHPDRELLLYGMLPLSADEMLKLSVLINGIGSVMQHAKHRALSAVVPSVDFVGHLGGQAAAYAIVPKAVITNATSNTTTKSSP</sequence>
<evidence type="ECO:0000313" key="6">
    <source>
        <dbReference type="EMBL" id="ETW09768.1"/>
    </source>
</evidence>
<evidence type="ECO:0000256" key="1">
    <source>
        <dbReference type="ARBA" id="ARBA00004141"/>
    </source>
</evidence>
<accession>A0A024UVT5</accession>
<evidence type="ECO:0000256" key="3">
    <source>
        <dbReference type="ARBA" id="ARBA00022989"/>
    </source>
</evidence>
<dbReference type="PANTHER" id="PTHR43731">
    <property type="entry name" value="RHOMBOID PROTEASE"/>
    <property type="match status" value="1"/>
</dbReference>
<keyword evidence="2" id="KW-0812">Transmembrane</keyword>
<dbReference type="OrthoDB" id="418595at2759"/>
<dbReference type="VEuPathDB" id="FungiDB:H310_00252"/>
<dbReference type="SUPFAM" id="SSF144091">
    <property type="entry name" value="Rhomboid-like"/>
    <property type="match status" value="1"/>
</dbReference>
<comment type="subcellular location">
    <subcellularLocation>
        <location evidence="1">Membrane</location>
        <topology evidence="1">Multi-pass membrane protein</topology>
    </subcellularLocation>
</comment>
<evidence type="ECO:0000256" key="4">
    <source>
        <dbReference type="ARBA" id="ARBA00023136"/>
    </source>
</evidence>
<dbReference type="PANTHER" id="PTHR43731:SF34">
    <property type="entry name" value="PEPTIDASE S54 RHOMBOID DOMAIN-CONTAINING PROTEIN"/>
    <property type="match status" value="1"/>
</dbReference>
<proteinExistence type="predicted"/>
<dbReference type="Gene3D" id="1.20.1540.10">
    <property type="entry name" value="Rhomboid-like"/>
    <property type="match status" value="1"/>
</dbReference>
<keyword evidence="3" id="KW-1133">Transmembrane helix</keyword>
<dbReference type="EMBL" id="KI913952">
    <property type="protein sequence ID" value="ETW09768.1"/>
    <property type="molecule type" value="Genomic_DNA"/>
</dbReference>
<dbReference type="InterPro" id="IPR022764">
    <property type="entry name" value="Peptidase_S54_rhomboid_dom"/>
</dbReference>
<dbReference type="InterPro" id="IPR035952">
    <property type="entry name" value="Rhomboid-like_sf"/>
</dbReference>
<gene>
    <name evidence="6" type="ORF">H310_00252</name>
</gene>
<dbReference type="RefSeq" id="XP_008861180.1">
    <property type="nucleotide sequence ID" value="XM_008862958.1"/>
</dbReference>
<dbReference type="GeneID" id="20077302"/>
<keyword evidence="4" id="KW-0472">Membrane</keyword>
<dbReference type="AlphaFoldDB" id="A0A024UVT5"/>
<protein>
    <recommendedName>
        <fullName evidence="5">Peptidase S54 rhomboid domain-containing protein</fullName>
    </recommendedName>
</protein>
<reference evidence="6" key="1">
    <citation type="submission" date="2013-12" db="EMBL/GenBank/DDBJ databases">
        <title>The Genome Sequence of Aphanomyces invadans NJM9701.</title>
        <authorList>
            <consortium name="The Broad Institute Genomics Platform"/>
            <person name="Russ C."/>
            <person name="Tyler B."/>
            <person name="van West P."/>
            <person name="Dieguez-Uribeondo J."/>
            <person name="Young S.K."/>
            <person name="Zeng Q."/>
            <person name="Gargeya S."/>
            <person name="Fitzgerald M."/>
            <person name="Abouelleil A."/>
            <person name="Alvarado L."/>
            <person name="Chapman S.B."/>
            <person name="Gainer-Dewar J."/>
            <person name="Goldberg J."/>
            <person name="Griggs A."/>
            <person name="Gujja S."/>
            <person name="Hansen M."/>
            <person name="Howarth C."/>
            <person name="Imamovic A."/>
            <person name="Ireland A."/>
            <person name="Larimer J."/>
            <person name="McCowan C."/>
            <person name="Murphy C."/>
            <person name="Pearson M."/>
            <person name="Poon T.W."/>
            <person name="Priest M."/>
            <person name="Roberts A."/>
            <person name="Saif S."/>
            <person name="Shea T."/>
            <person name="Sykes S."/>
            <person name="Wortman J."/>
            <person name="Nusbaum C."/>
            <person name="Birren B."/>
        </authorList>
    </citation>
    <scope>NUCLEOTIDE SEQUENCE [LARGE SCALE GENOMIC DNA]</scope>
    <source>
        <strain evidence="6">NJM9701</strain>
    </source>
</reference>
<feature type="domain" description="Peptidase S54 rhomboid" evidence="5">
    <location>
        <begin position="220"/>
        <end position="335"/>
    </location>
</feature>
<dbReference type="InterPro" id="IPR050925">
    <property type="entry name" value="Rhomboid_protease_S54"/>
</dbReference>
<evidence type="ECO:0000259" key="5">
    <source>
        <dbReference type="Pfam" id="PF01694"/>
    </source>
</evidence>
<dbReference type="Pfam" id="PF01694">
    <property type="entry name" value="Rhomboid"/>
    <property type="match status" value="1"/>
</dbReference>
<evidence type="ECO:0000256" key="2">
    <source>
        <dbReference type="ARBA" id="ARBA00022692"/>
    </source>
</evidence>
<organism evidence="6">
    <name type="scientific">Aphanomyces invadans</name>
    <dbReference type="NCBI Taxonomy" id="157072"/>
    <lineage>
        <taxon>Eukaryota</taxon>
        <taxon>Sar</taxon>
        <taxon>Stramenopiles</taxon>
        <taxon>Oomycota</taxon>
        <taxon>Saprolegniomycetes</taxon>
        <taxon>Saprolegniales</taxon>
        <taxon>Verrucalvaceae</taxon>
        <taxon>Aphanomyces</taxon>
    </lineage>
</organism>